<evidence type="ECO:0000256" key="8">
    <source>
        <dbReference type="ARBA" id="ARBA00022989"/>
    </source>
</evidence>
<dbReference type="AlphaFoldDB" id="I0R9T6"/>
<protein>
    <recommendedName>
        <fullName evidence="4 14">Phosphatidylglycerol lysyltransferase</fullName>
        <ecNumber evidence="3 14">2.3.2.3</ecNumber>
    </recommendedName>
    <alternativeName>
        <fullName evidence="12 14">Lysylphosphatidylglycerol synthase</fullName>
    </alternativeName>
</protein>
<dbReference type="GO" id="GO:0006629">
    <property type="term" value="P:lipid metabolic process"/>
    <property type="evidence" value="ECO:0007669"/>
    <property type="project" value="UniProtKB-KW"/>
</dbReference>
<evidence type="ECO:0000313" key="16">
    <source>
        <dbReference type="EMBL" id="EIC96444.1"/>
    </source>
</evidence>
<sequence>MRSIISFLKKYQNILKGILFITILILVLTELFHIGKTISFSVVKNIIEHLSPLQVFSLFIFGIIAVSPMMLYDYILTKELGKKISVGKLIENSWTINSLNNLIGFAGIVDVGLRYSYFSEKEKEGKTMQSISKVMPYFMSGLSLLSLLSVFSIFLSHKNDTLKPYSFVLIIASLILPILLILSTRKNMDYFGNLSGKKMFALILTSLLDWSFVSIFFFYVGKTLGYDISLINILPLYFISICIGMVSMIPGSLGSFDLMMIGGLLHLSINHNEAASWLLLFRIFYYIVPFFIGLILFLKSMGGQINDKFSGIPKKLSKLIKQSVSHFMSNFFGFFLMATAILPDQIHSIPIIGKMDPIHGQLLFQFPSFLLGSLFFLLGRLLKRRSQFALGFAAIMSFISLVYINLGEVSVFSSIYLILFIILVFLRREDLDRRSFFYPVEDRLKDIGYIAGSFIITFFLMYISSENTGHESLGYIIFHGGTGYGTSLKVHFFNIFLNRFFHLFIYLAIIALFYIVVESFAKDRHFSFGEKFDKVRFETFLKNFNNTNLNASLAFLNDKLLYYYIENEKDLVVFQFALEDGKVIVMGDPIGPKEYFPKAINEFIKEAESKNLIPLFYEIGQELTLLLHELGYEFMKFGETAKVNLTEFGLVGKSGRKFRAVINRGENSGYSFKIMSPPFSKEFMDELENISNDWLSGREEKGFSLGFFDRDYLSLAPVACVLDKSGKVQAFANFLVCNTKTESSIDLMRYDPLTERNGIMDYLFVQIFLYMKENDVVYFDLGMAPLSNVGQNDHSFVEEKLAFLVYTFATRFYSFGGLRKYKEKFSPSWEARYLSYPKDSNLLFDLLTIYKVDNRKVKKI</sequence>
<evidence type="ECO:0000256" key="14">
    <source>
        <dbReference type="RuleBase" id="RU363042"/>
    </source>
</evidence>
<feature type="transmembrane region" description="Helical" evidence="14">
    <location>
        <begin position="14"/>
        <end position="35"/>
    </location>
</feature>
<feature type="transmembrane region" description="Helical" evidence="14">
    <location>
        <begin position="199"/>
        <end position="221"/>
    </location>
</feature>
<keyword evidence="7 14" id="KW-0812">Transmembrane</keyword>
<dbReference type="EC" id="2.3.2.3" evidence="3 14"/>
<evidence type="ECO:0000313" key="17">
    <source>
        <dbReference type="Proteomes" id="UP000005039"/>
    </source>
</evidence>
<dbReference type="PANTHER" id="PTHR34697">
    <property type="entry name" value="PHOSPHATIDYLGLYCEROL LYSYLTRANSFERASE"/>
    <property type="match status" value="1"/>
</dbReference>
<dbReference type="Proteomes" id="UP000005039">
    <property type="component" value="Unassembled WGS sequence"/>
</dbReference>
<dbReference type="RefSeq" id="WP_008753413.1">
    <property type="nucleotide sequence ID" value="NZ_AJGH01000040.1"/>
</dbReference>
<evidence type="ECO:0000256" key="12">
    <source>
        <dbReference type="ARBA" id="ARBA00031899"/>
    </source>
</evidence>
<dbReference type="Pfam" id="PF03706">
    <property type="entry name" value="LPG_synthase_TM"/>
    <property type="match status" value="1"/>
</dbReference>
<comment type="caution">
    <text evidence="16">The sequence shown here is derived from an EMBL/GenBank/DDBJ whole genome shotgun (WGS) entry which is preliminary data.</text>
</comment>
<evidence type="ECO:0000256" key="1">
    <source>
        <dbReference type="ARBA" id="ARBA00004651"/>
    </source>
</evidence>
<feature type="transmembrane region" description="Helical" evidence="14">
    <location>
        <begin position="362"/>
        <end position="381"/>
    </location>
</feature>
<evidence type="ECO:0000256" key="6">
    <source>
        <dbReference type="ARBA" id="ARBA00022679"/>
    </source>
</evidence>
<feature type="transmembrane region" description="Helical" evidence="14">
    <location>
        <begin position="137"/>
        <end position="155"/>
    </location>
</feature>
<accession>I0R9T6</accession>
<keyword evidence="10 14" id="KW-0472">Membrane</keyword>
<dbReference type="InterPro" id="IPR024320">
    <property type="entry name" value="LPG_synthase_C"/>
</dbReference>
<reference evidence="16 17" key="1">
    <citation type="submission" date="2012-03" db="EMBL/GenBank/DDBJ databases">
        <authorList>
            <person name="Durkin A.S."/>
            <person name="McCorrison J."/>
            <person name="Torralba M."/>
            <person name="Gillis M."/>
            <person name="Methe B."/>
            <person name="Sutton G."/>
            <person name="Nelson K.E."/>
        </authorList>
    </citation>
    <scope>NUCLEOTIDE SEQUENCE [LARGE SCALE GENOMIC DNA]</scope>
    <source>
        <strain evidence="16 17">F0468</strain>
    </source>
</reference>
<proteinExistence type="inferred from homology"/>
<feature type="domain" description="Phosphatidylglycerol lysyltransferase C-terminal" evidence="15">
    <location>
        <begin position="542"/>
        <end position="835"/>
    </location>
</feature>
<dbReference type="Pfam" id="PF09924">
    <property type="entry name" value="LPG_synthase_C"/>
    <property type="match status" value="1"/>
</dbReference>
<keyword evidence="6 14" id="KW-0808">Transferase</keyword>
<dbReference type="InterPro" id="IPR016181">
    <property type="entry name" value="Acyl_CoA_acyltransferase"/>
</dbReference>
<dbReference type="InterPro" id="IPR022791">
    <property type="entry name" value="L-PG_synthase/AglD"/>
</dbReference>
<dbReference type="PANTHER" id="PTHR34697:SF2">
    <property type="entry name" value="PHOSPHATIDYLGLYCEROL LYSYLTRANSFERASE"/>
    <property type="match status" value="1"/>
</dbReference>
<feature type="transmembrane region" description="Helical" evidence="14">
    <location>
        <begin position="98"/>
        <end position="117"/>
    </location>
</feature>
<feature type="transmembrane region" description="Helical" evidence="14">
    <location>
        <begin position="274"/>
        <end position="298"/>
    </location>
</feature>
<comment type="similarity">
    <text evidence="2 14">Belongs to the LPG synthase family.</text>
</comment>
<dbReference type="PATRIC" id="fig|1095750.3.peg.812"/>
<dbReference type="NCBIfam" id="NF033480">
    <property type="entry name" value="bifunc_MprF"/>
    <property type="match status" value="1"/>
</dbReference>
<keyword evidence="17" id="KW-1185">Reference proteome</keyword>
<dbReference type="GO" id="GO:0055091">
    <property type="term" value="P:phospholipid homeostasis"/>
    <property type="evidence" value="ECO:0007669"/>
    <property type="project" value="TreeGrafter"/>
</dbReference>
<feature type="transmembrane region" description="Helical" evidence="14">
    <location>
        <begin position="55"/>
        <end position="77"/>
    </location>
</feature>
<feature type="transmembrane region" description="Helical" evidence="14">
    <location>
        <begin position="410"/>
        <end position="426"/>
    </location>
</feature>
<gene>
    <name evidence="14" type="primary">mprF</name>
    <name evidence="16" type="ORF">HMPREF9970_2631</name>
</gene>
<feature type="transmembrane region" description="Helical" evidence="14">
    <location>
        <begin position="167"/>
        <end position="184"/>
    </location>
</feature>
<keyword evidence="5" id="KW-1003">Cell membrane</keyword>
<dbReference type="OrthoDB" id="145485at2"/>
<dbReference type="InterPro" id="IPR051211">
    <property type="entry name" value="PG_lysyltransferase"/>
</dbReference>
<feature type="transmembrane region" description="Helical" evidence="14">
    <location>
        <begin position="447"/>
        <end position="465"/>
    </location>
</feature>
<feature type="transmembrane region" description="Helical" evidence="14">
    <location>
        <begin position="233"/>
        <end position="254"/>
    </location>
</feature>
<dbReference type="NCBIfam" id="TIGR00374">
    <property type="entry name" value="flippase-like domain"/>
    <property type="match status" value="1"/>
</dbReference>
<dbReference type="eggNOG" id="COG2898">
    <property type="taxonomic scope" value="Bacteria"/>
</dbReference>
<dbReference type="GO" id="GO:0005886">
    <property type="term" value="C:plasma membrane"/>
    <property type="evidence" value="ECO:0007669"/>
    <property type="project" value="UniProtKB-SubCell"/>
</dbReference>
<feature type="transmembrane region" description="Helical" evidence="14">
    <location>
        <begin position="500"/>
        <end position="517"/>
    </location>
</feature>
<dbReference type="EMBL" id="AJGH01000040">
    <property type="protein sequence ID" value="EIC96444.1"/>
    <property type="molecule type" value="Genomic_DNA"/>
</dbReference>
<evidence type="ECO:0000256" key="11">
    <source>
        <dbReference type="ARBA" id="ARBA00023251"/>
    </source>
</evidence>
<keyword evidence="8 14" id="KW-1133">Transmembrane helix</keyword>
<name>I0R9T6_9FIRM</name>
<dbReference type="GO" id="GO:0046677">
    <property type="term" value="P:response to antibiotic"/>
    <property type="evidence" value="ECO:0007669"/>
    <property type="project" value="UniProtKB-KW"/>
</dbReference>
<dbReference type="GO" id="GO:0050071">
    <property type="term" value="F:phosphatidylglycerol lysyltransferase activity"/>
    <property type="evidence" value="ECO:0007669"/>
    <property type="project" value="UniProtKB-EC"/>
</dbReference>
<comment type="subcellular location">
    <subcellularLocation>
        <location evidence="1 14">Cell membrane</location>
        <topology evidence="1 14">Multi-pass membrane protein</topology>
    </subcellularLocation>
</comment>
<keyword evidence="11 14" id="KW-0046">Antibiotic resistance</keyword>
<evidence type="ECO:0000256" key="10">
    <source>
        <dbReference type="ARBA" id="ARBA00023136"/>
    </source>
</evidence>
<comment type="catalytic activity">
    <reaction evidence="13 14">
        <text>L-lysyl-tRNA(Lys) + a 1,2-diacyl-sn-glycero-3-phospho-(1'-sn-glycerol) = a 1,2-diacyl-sn-glycero-3-phospho-1'-(3'-O-L-lysyl)-sn-glycerol + tRNA(Lys)</text>
        <dbReference type="Rhea" id="RHEA:10668"/>
        <dbReference type="Rhea" id="RHEA-COMP:9696"/>
        <dbReference type="Rhea" id="RHEA-COMP:9697"/>
        <dbReference type="ChEBI" id="CHEBI:64716"/>
        <dbReference type="ChEBI" id="CHEBI:75792"/>
        <dbReference type="ChEBI" id="CHEBI:78442"/>
        <dbReference type="ChEBI" id="CHEBI:78529"/>
        <dbReference type="EC" id="2.3.2.3"/>
    </reaction>
</comment>
<evidence type="ECO:0000259" key="15">
    <source>
        <dbReference type="Pfam" id="PF09924"/>
    </source>
</evidence>
<dbReference type="eggNOG" id="COG0392">
    <property type="taxonomic scope" value="Bacteria"/>
</dbReference>
<feature type="transmembrane region" description="Helical" evidence="14">
    <location>
        <begin position="319"/>
        <end position="342"/>
    </location>
</feature>
<evidence type="ECO:0000256" key="4">
    <source>
        <dbReference type="ARBA" id="ARBA00021546"/>
    </source>
</evidence>
<evidence type="ECO:0000256" key="9">
    <source>
        <dbReference type="ARBA" id="ARBA00023098"/>
    </source>
</evidence>
<evidence type="ECO:0000256" key="7">
    <source>
        <dbReference type="ARBA" id="ARBA00022692"/>
    </source>
</evidence>
<keyword evidence="9 14" id="KW-0443">Lipid metabolism</keyword>
<comment type="function">
    <text evidence="14">Catalyzes the transfer of a lysyl group from L-lysyl-tRNA(Lys) to membrane-bound phosphatidylglycerol (PG), which produces lysylphosphatidylglycerol (LPG), a major component of the bacterial membrane with a positive net charge. LPG synthesis contributes to bacterial virulence as it is involved in the resistance mechanism against cationic antimicrobial peptides (CAMP) produces by the host's immune system (defensins, cathelicidins) and by the competing microorganisms.</text>
</comment>
<evidence type="ECO:0000256" key="13">
    <source>
        <dbReference type="ARBA" id="ARBA00047540"/>
    </source>
</evidence>
<feature type="transmembrane region" description="Helical" evidence="14">
    <location>
        <begin position="388"/>
        <end position="404"/>
    </location>
</feature>
<evidence type="ECO:0000256" key="2">
    <source>
        <dbReference type="ARBA" id="ARBA00008627"/>
    </source>
</evidence>
<evidence type="ECO:0000256" key="5">
    <source>
        <dbReference type="ARBA" id="ARBA00022475"/>
    </source>
</evidence>
<evidence type="ECO:0000256" key="3">
    <source>
        <dbReference type="ARBA" id="ARBA00012014"/>
    </source>
</evidence>
<organism evidence="16 17">
    <name type="scientific">Lachnoanaerobaculum saburreum F0468</name>
    <dbReference type="NCBI Taxonomy" id="1095750"/>
    <lineage>
        <taxon>Bacteria</taxon>
        <taxon>Bacillati</taxon>
        <taxon>Bacillota</taxon>
        <taxon>Clostridia</taxon>
        <taxon>Lachnospirales</taxon>
        <taxon>Lachnospiraceae</taxon>
        <taxon>Lachnoanaerobaculum</taxon>
    </lineage>
</organism>
<dbReference type="SUPFAM" id="SSF55729">
    <property type="entry name" value="Acyl-CoA N-acyltransferases (Nat)"/>
    <property type="match status" value="1"/>
</dbReference>